<dbReference type="EMBL" id="KE375018">
    <property type="protein sequence ID" value="EPQ65839.1"/>
    <property type="molecule type" value="Genomic_DNA"/>
</dbReference>
<sequence>MYATSLEAHIQFSWLWLLQILHLHHLVHRTLEQALTGTSHFPLLRYLCKTGQKYRLRSRLSLLVAVRICMLSKKVEEEH</sequence>
<feature type="chain" id="PRO_5044538351" evidence="1">
    <location>
        <begin position="33"/>
        <end position="79"/>
    </location>
</feature>
<dbReference type="AlphaFoldDB" id="A0A061HPH6"/>
<keyword evidence="1" id="KW-0732">Signal</keyword>
<organism evidence="3">
    <name type="scientific">Blumeria graminis f. sp. tritici 96224</name>
    <dbReference type="NCBI Taxonomy" id="1268274"/>
    <lineage>
        <taxon>Eukaryota</taxon>
        <taxon>Fungi</taxon>
        <taxon>Dikarya</taxon>
        <taxon>Ascomycota</taxon>
        <taxon>Pezizomycotina</taxon>
        <taxon>Leotiomycetes</taxon>
        <taxon>Erysiphales</taxon>
        <taxon>Erysiphaceae</taxon>
        <taxon>Blumeria</taxon>
    </lineage>
</organism>
<proteinExistence type="predicted"/>
<accession>A0A061HPH6</accession>
<evidence type="ECO:0000256" key="1">
    <source>
        <dbReference type="SAM" id="SignalP"/>
    </source>
</evidence>
<evidence type="ECO:0000313" key="2">
    <source>
        <dbReference type="EMBL" id="EPQ65839.1"/>
    </source>
</evidence>
<reference evidence="2" key="2">
    <citation type="submission" date="2013-01" db="EMBL/GenBank/DDBJ databases">
        <title>The wheat powdery mildew genome reveals unique evolution of an obligate biotroph.</title>
        <authorList>
            <person name="Oberhaensli S."/>
            <person name="Wicker T."/>
            <person name="Keller B."/>
        </authorList>
    </citation>
    <scope>NUCLEOTIDE SEQUENCE</scope>
    <source>
        <strain evidence="2">96224</strain>
    </source>
</reference>
<dbReference type="HOGENOM" id="CLU_2605694_0_0_1"/>
<reference evidence="4" key="1">
    <citation type="journal article" date="2013" name="Nat. Genet.">
        <title>The wheat powdery mildew genome shows the unique evolution of an obligate biotroph.</title>
        <authorList>
            <person name="Wicker T."/>
            <person name="Oberhaensli S."/>
            <person name="Parlange F."/>
            <person name="Buchmann J.P."/>
            <person name="Shatalina M."/>
            <person name="Roffler S."/>
            <person name="Ben-David R."/>
            <person name="Dolezel J."/>
            <person name="Simkova H."/>
            <person name="Schulze-Lefert P."/>
            <person name="Spanu P.D."/>
            <person name="Bruggmann R."/>
            <person name="Amselem J."/>
            <person name="Quesneville H."/>
            <person name="Ver Loren van Themaat E."/>
            <person name="Paape T."/>
            <person name="Shimizu K.K."/>
            <person name="Keller B."/>
        </authorList>
    </citation>
    <scope>NUCLEOTIDE SEQUENCE [LARGE SCALE GENOMIC DNA]</scope>
    <source>
        <strain evidence="4">96224</strain>
    </source>
</reference>
<feature type="signal peptide" evidence="1">
    <location>
        <begin position="1"/>
        <end position="32"/>
    </location>
</feature>
<dbReference type="EMBL" id="UIGY01000045">
    <property type="protein sequence ID" value="SUZ09214.1"/>
    <property type="molecule type" value="Genomic_DNA"/>
</dbReference>
<gene>
    <name evidence="2" type="ORF">BGT96224_2900B</name>
    <name evidence="3" type="ORF">BGT96224V2_LOCUS2376</name>
</gene>
<reference evidence="3" key="3">
    <citation type="submission" date="2018-07" db="EMBL/GenBank/DDBJ databases">
        <authorList>
            <person name="Quirk P.G."/>
            <person name="Krulwich T.A."/>
        </authorList>
    </citation>
    <scope>NUCLEOTIDE SEQUENCE</scope>
    <source>
        <strain evidence="3">96224</strain>
    </source>
</reference>
<dbReference type="Proteomes" id="UP000053110">
    <property type="component" value="Unassembled WGS sequence"/>
</dbReference>
<evidence type="ECO:0000313" key="3">
    <source>
        <dbReference type="EMBL" id="SUZ09214.1"/>
    </source>
</evidence>
<protein>
    <submittedName>
        <fullName evidence="3">Bgt-2900-2</fullName>
    </submittedName>
</protein>
<name>A0A061HPH6_BLUGR</name>
<evidence type="ECO:0000313" key="4">
    <source>
        <dbReference type="Proteomes" id="UP000053110"/>
    </source>
</evidence>